<sequence length="281" mass="32112">MPENPLTSLAIIPYTVFRKNINRITAGLMYDVASSSEECAAAASAMVVRVVRMRLTEHGIDYVNRRAEVERPVIQLKTILERRYRIRDSQGRELVRKVMIPIPNKERCLSMHAVFCARCSMYLYKQIEVYECNHTVADMQKHATMAENEYGIKATPTYKIMDRNSISKSTMYLRTSMIVPYHMNETIRGIRGAFANETLTQHRTYGPFDDFVMIGIFIRDPNPAHGYDHEDGPSSTTSDAGDWDTAPDTACGLYAHMQRNANQNLAENMITKRVEIPPKTY</sequence>
<protein>
    <submittedName>
        <fullName evidence="2">Uncharacterized protein</fullName>
    </submittedName>
</protein>
<reference evidence="2 3" key="1">
    <citation type="journal article" date="2024" name="IMA Fungus">
        <title>Apiospora arundinis, a panoply of carbohydrate-active enzymes and secondary metabolites.</title>
        <authorList>
            <person name="Sorensen T."/>
            <person name="Petersen C."/>
            <person name="Muurmann A.T."/>
            <person name="Christiansen J.V."/>
            <person name="Brundto M.L."/>
            <person name="Overgaard C.K."/>
            <person name="Boysen A.T."/>
            <person name="Wollenberg R.D."/>
            <person name="Larsen T.O."/>
            <person name="Sorensen J.L."/>
            <person name="Nielsen K.L."/>
            <person name="Sondergaard T.E."/>
        </authorList>
    </citation>
    <scope>NUCLEOTIDE SEQUENCE [LARGE SCALE GENOMIC DNA]</scope>
    <source>
        <strain evidence="2 3">AAU 773</strain>
    </source>
</reference>
<feature type="region of interest" description="Disordered" evidence="1">
    <location>
        <begin position="224"/>
        <end position="243"/>
    </location>
</feature>
<gene>
    <name evidence="2" type="ORF">PGQ11_002832</name>
</gene>
<keyword evidence="3" id="KW-1185">Reference proteome</keyword>
<evidence type="ECO:0000313" key="3">
    <source>
        <dbReference type="Proteomes" id="UP001390339"/>
    </source>
</evidence>
<evidence type="ECO:0000256" key="1">
    <source>
        <dbReference type="SAM" id="MobiDB-lite"/>
    </source>
</evidence>
<dbReference type="Proteomes" id="UP001390339">
    <property type="component" value="Unassembled WGS sequence"/>
</dbReference>
<comment type="caution">
    <text evidence="2">The sequence shown here is derived from an EMBL/GenBank/DDBJ whole genome shotgun (WGS) entry which is preliminary data.</text>
</comment>
<evidence type="ECO:0000313" key="2">
    <source>
        <dbReference type="EMBL" id="KAK8872318.1"/>
    </source>
</evidence>
<organism evidence="2 3">
    <name type="scientific">Apiospora arundinis</name>
    <dbReference type="NCBI Taxonomy" id="335852"/>
    <lineage>
        <taxon>Eukaryota</taxon>
        <taxon>Fungi</taxon>
        <taxon>Dikarya</taxon>
        <taxon>Ascomycota</taxon>
        <taxon>Pezizomycotina</taxon>
        <taxon>Sordariomycetes</taxon>
        <taxon>Xylariomycetidae</taxon>
        <taxon>Amphisphaeriales</taxon>
        <taxon>Apiosporaceae</taxon>
        <taxon>Apiospora</taxon>
    </lineage>
</organism>
<dbReference type="EMBL" id="JAPCWZ010000003">
    <property type="protein sequence ID" value="KAK8872318.1"/>
    <property type="molecule type" value="Genomic_DNA"/>
</dbReference>
<name>A0ABR2J448_9PEZI</name>
<accession>A0ABR2J448</accession>
<proteinExistence type="predicted"/>